<evidence type="ECO:0000256" key="3">
    <source>
        <dbReference type="ARBA" id="ARBA00022737"/>
    </source>
</evidence>
<keyword evidence="4 6" id="KW-1015">Disulfide bond</keyword>
<dbReference type="PROSITE" id="PS50923">
    <property type="entry name" value="SUSHI"/>
    <property type="match status" value="1"/>
</dbReference>
<dbReference type="SMART" id="SM00181">
    <property type="entry name" value="EGF"/>
    <property type="match status" value="5"/>
</dbReference>
<dbReference type="FunFam" id="2.10.25.10:FF:000002">
    <property type="entry name" value="Latent-transforming growth factor beta-binding protein 3"/>
    <property type="match status" value="1"/>
</dbReference>
<feature type="region of interest" description="Disordered" evidence="7">
    <location>
        <begin position="1113"/>
        <end position="1140"/>
    </location>
</feature>
<keyword evidence="3" id="KW-0677">Repeat</keyword>
<evidence type="ECO:0000256" key="6">
    <source>
        <dbReference type="PROSITE-ProRule" id="PRU00302"/>
    </source>
</evidence>
<dbReference type="SUPFAM" id="SSF57196">
    <property type="entry name" value="EGF/Laminin"/>
    <property type="match status" value="1"/>
</dbReference>
<protein>
    <submittedName>
        <fullName evidence="8">Uncharacterized protein</fullName>
    </submittedName>
</protein>
<dbReference type="Pfam" id="PF00084">
    <property type="entry name" value="Sushi"/>
    <property type="match status" value="1"/>
</dbReference>
<accession>A0A7R8WF73</accession>
<name>A0A7R8WF73_9CRUS</name>
<dbReference type="GO" id="GO:0005509">
    <property type="term" value="F:calcium ion binding"/>
    <property type="evidence" value="ECO:0007669"/>
    <property type="project" value="InterPro"/>
</dbReference>
<dbReference type="InterPro" id="IPR000436">
    <property type="entry name" value="Sushi_SCR_CCP_dom"/>
</dbReference>
<keyword evidence="6" id="KW-0768">Sushi</keyword>
<feature type="region of interest" description="Disordered" evidence="7">
    <location>
        <begin position="176"/>
        <end position="199"/>
    </location>
</feature>
<dbReference type="SUPFAM" id="SSF57184">
    <property type="entry name" value="Growth factor receptor domain"/>
    <property type="match status" value="2"/>
</dbReference>
<dbReference type="SMART" id="SM00032">
    <property type="entry name" value="CCP"/>
    <property type="match status" value="3"/>
</dbReference>
<sequence length="1218" mass="133525">MSPPFSAVTDDVVTERSDVGGTYDPYDYDTYDPYDYDSKPYDDYYSKPYDHDSKPLDYNSSPDEDESQITTSATEKSPDSFTETSSKPEDHSFKLVDRYEEVEERRTEEPKYVEPEPVQPLSMTPPTERTPSPETSTPGTYDEYYGREYHGEYDYDAYEYPGHTTEESAIHSISVPYSSTVDPGASSSSSSTRDEGQNTKDMYDVLHGTYAPEYDVLESSTASWTTSFTPGNISTDVSRSTDVFFPTSTEQPSTTTQEVVIEVISCSPGYIRTVEGKCADIDECAVSNGRCQHFCVNTEGSYYCRCQKGFEADVPGGRSYYCRCQKGFEADVPGGRFCVDVDECSSGIHNCEGTCVNVPGSFRCQCPVEFQSDSFGTCNDIDECSVDPSLCPNGQCVNTPGSHICQCDEGYQFLSNTCVDIDECRTSPCSESQTCENIPGSYKCVQAECPSGFELINDRCFDVNECLTNNGGCDHLDATSCEDIDECASDNGQCEHGCVNTEGSYFCTCDDDFEVADDGKTCRQKQGRCLRLPPPLHGTIHCQTVPDESNTYPAGTWCKVVCDPGRQVRGDVFRICKTDGEWLGSAALCLSSVEDNIFGTSSSDPLSNAGVTSATSAAGTVSLSCPTLEPPSHGFVRPSRCQTERGREGDQCTFSCESGFKLTQTDPNTKVEGGGGHPHYHSRSYFRCSYVPRSTHAEDPASIDPRYTEGTYQDLHTNELHHEVPQPFIKCPADVTKKLRIHQTTARVTFPPPKSNVDRRFISASPSWARLGVGDVPAGMNRVTFKARSPVSNVSASCSFFIHVIDAEPPTVFGCPASFDVVMDDNALEQRVTWEEPIFQDNIKVVHVWKNKPPGAEFGEGKHKIFYVAADEAGNRARCNFNIDVKLRGVCPPLNASPYTIMNCTTRSWGKSCKLRCSPGFTFFPSSSSSSPLPSVYHSRLFICGKRNVWLPREDPPACVPVSRITPNGCLSGYQLRGTDSNVCAIPASSVPEDTQRPGQEQVDVKNAYVTPSFPRGGGYRPPFSSGGGGGGFGGSGGAVGPYLPPHGSPYHPPQGALPCGCSRCNCGSSSTGLLQKILKKKLSYVRKIKDSLSSLKGHNKCNSGCGRYYRPPRPMAYSSSSGSGRPSGYGGRRTQRSHGAMARMDPVVPPMTLVHNSARNFFIHRRSLSRHESQGCSLCLGKKRRKKRDLSQSSLWPLNVRNTRRIRHGKPPGKRPD</sequence>
<dbReference type="Pfam" id="PF14670">
    <property type="entry name" value="FXa_inhibition"/>
    <property type="match status" value="2"/>
</dbReference>
<dbReference type="PROSITE" id="PS01187">
    <property type="entry name" value="EGF_CA"/>
    <property type="match status" value="2"/>
</dbReference>
<keyword evidence="2" id="KW-0732">Signal</keyword>
<dbReference type="SMART" id="SM00179">
    <property type="entry name" value="EGF_CA"/>
    <property type="match status" value="5"/>
</dbReference>
<feature type="compositionally biased region" description="Low complexity" evidence="7">
    <location>
        <begin position="124"/>
        <end position="138"/>
    </location>
</feature>
<dbReference type="Pfam" id="PF02494">
    <property type="entry name" value="HYR"/>
    <property type="match status" value="1"/>
</dbReference>
<evidence type="ECO:0000256" key="2">
    <source>
        <dbReference type="ARBA" id="ARBA00022729"/>
    </source>
</evidence>
<keyword evidence="1 5" id="KW-0245">EGF-like domain</keyword>
<dbReference type="InterPro" id="IPR035976">
    <property type="entry name" value="Sushi/SCR/CCP_sf"/>
</dbReference>
<dbReference type="Pfam" id="PF07645">
    <property type="entry name" value="EGF_CA"/>
    <property type="match status" value="3"/>
</dbReference>
<feature type="compositionally biased region" description="Polar residues" evidence="7">
    <location>
        <begin position="68"/>
        <end position="85"/>
    </location>
</feature>
<gene>
    <name evidence="8" type="ORF">CTOB1V02_LOCUS8340</name>
</gene>
<organism evidence="8">
    <name type="scientific">Cyprideis torosa</name>
    <dbReference type="NCBI Taxonomy" id="163714"/>
    <lineage>
        <taxon>Eukaryota</taxon>
        <taxon>Metazoa</taxon>
        <taxon>Ecdysozoa</taxon>
        <taxon>Arthropoda</taxon>
        <taxon>Crustacea</taxon>
        <taxon>Oligostraca</taxon>
        <taxon>Ostracoda</taxon>
        <taxon>Podocopa</taxon>
        <taxon>Podocopida</taxon>
        <taxon>Cytherocopina</taxon>
        <taxon>Cytheroidea</taxon>
        <taxon>Cytherideidae</taxon>
        <taxon>Cyprideis</taxon>
    </lineage>
</organism>
<dbReference type="PANTHER" id="PTHR24039">
    <property type="entry name" value="FIBRILLIN-RELATED"/>
    <property type="match status" value="1"/>
</dbReference>
<dbReference type="InterPro" id="IPR049883">
    <property type="entry name" value="NOTCH1_EGF-like"/>
</dbReference>
<dbReference type="PROSITE" id="PS50026">
    <property type="entry name" value="EGF_3"/>
    <property type="match status" value="3"/>
</dbReference>
<evidence type="ECO:0000313" key="8">
    <source>
        <dbReference type="EMBL" id="CAD7230482.1"/>
    </source>
</evidence>
<feature type="compositionally biased region" description="Polar residues" evidence="7">
    <location>
        <begin position="176"/>
        <end position="191"/>
    </location>
</feature>
<dbReference type="PANTHER" id="PTHR24039:SF58">
    <property type="entry name" value="EGF-LIKE DOMAIN-CONTAINING PROTEIN"/>
    <property type="match status" value="1"/>
</dbReference>
<feature type="compositionally biased region" description="Basic and acidic residues" evidence="7">
    <location>
        <begin position="86"/>
        <end position="114"/>
    </location>
</feature>
<dbReference type="InterPro" id="IPR009030">
    <property type="entry name" value="Growth_fac_rcpt_cys_sf"/>
</dbReference>
<feature type="compositionally biased region" description="Basic and acidic residues" evidence="7">
    <location>
        <begin position="36"/>
        <end position="55"/>
    </location>
</feature>
<dbReference type="FunFam" id="2.10.25.10:FF:000038">
    <property type="entry name" value="Fibrillin 2"/>
    <property type="match status" value="1"/>
</dbReference>
<dbReference type="PROSITE" id="PS50825">
    <property type="entry name" value="HYR"/>
    <property type="match status" value="1"/>
</dbReference>
<dbReference type="Gene3D" id="2.10.70.10">
    <property type="entry name" value="Complement Module, domain 1"/>
    <property type="match status" value="2"/>
</dbReference>
<proteinExistence type="predicted"/>
<dbReference type="SUPFAM" id="SSF57535">
    <property type="entry name" value="Complement control module/SCR domain"/>
    <property type="match status" value="1"/>
</dbReference>
<dbReference type="PROSITE" id="PS01186">
    <property type="entry name" value="EGF_2"/>
    <property type="match status" value="1"/>
</dbReference>
<feature type="disulfide bond" evidence="6">
    <location>
        <begin position="562"/>
        <end position="589"/>
    </location>
</feature>
<dbReference type="InterPro" id="IPR018097">
    <property type="entry name" value="EGF_Ca-bd_CS"/>
</dbReference>
<feature type="region of interest" description="Disordered" evidence="7">
    <location>
        <begin position="1"/>
        <end position="143"/>
    </location>
</feature>
<dbReference type="InterPro" id="IPR000152">
    <property type="entry name" value="EGF-type_Asp/Asn_hydroxyl_site"/>
</dbReference>
<dbReference type="InterPro" id="IPR001881">
    <property type="entry name" value="EGF-like_Ca-bd_dom"/>
</dbReference>
<dbReference type="AlphaFoldDB" id="A0A7R8WF73"/>
<dbReference type="InterPro" id="IPR000742">
    <property type="entry name" value="EGF"/>
</dbReference>
<evidence type="ECO:0000256" key="4">
    <source>
        <dbReference type="ARBA" id="ARBA00023157"/>
    </source>
</evidence>
<feature type="compositionally biased region" description="Acidic residues" evidence="7">
    <location>
        <begin position="26"/>
        <end position="35"/>
    </location>
</feature>
<dbReference type="InterPro" id="IPR003410">
    <property type="entry name" value="HYR_dom"/>
</dbReference>
<dbReference type="OrthoDB" id="10045365at2759"/>
<evidence type="ECO:0000256" key="1">
    <source>
        <dbReference type="ARBA" id="ARBA00022536"/>
    </source>
</evidence>
<dbReference type="CDD" id="cd00033">
    <property type="entry name" value="CCP"/>
    <property type="match status" value="2"/>
</dbReference>
<evidence type="ECO:0000256" key="5">
    <source>
        <dbReference type="PROSITE-ProRule" id="PRU00076"/>
    </source>
</evidence>
<reference evidence="8" key="1">
    <citation type="submission" date="2020-11" db="EMBL/GenBank/DDBJ databases">
        <authorList>
            <person name="Tran Van P."/>
        </authorList>
    </citation>
    <scope>NUCLEOTIDE SEQUENCE</scope>
</reference>
<comment type="caution">
    <text evidence="5">Lacks conserved residue(s) required for the propagation of feature annotation.</text>
</comment>
<dbReference type="EMBL" id="OB662718">
    <property type="protein sequence ID" value="CAD7230482.1"/>
    <property type="molecule type" value="Genomic_DNA"/>
</dbReference>
<evidence type="ECO:0000256" key="7">
    <source>
        <dbReference type="SAM" id="MobiDB-lite"/>
    </source>
</evidence>
<dbReference type="CDD" id="cd00054">
    <property type="entry name" value="EGF_CA"/>
    <property type="match status" value="3"/>
</dbReference>
<dbReference type="PROSITE" id="PS00010">
    <property type="entry name" value="ASX_HYDROXYL"/>
    <property type="match status" value="3"/>
</dbReference>
<dbReference type="Gene3D" id="2.10.25.10">
    <property type="entry name" value="Laminin"/>
    <property type="match status" value="6"/>
</dbReference>